<protein>
    <submittedName>
        <fullName evidence="3">(diamondback moth) hypothetical protein</fullName>
    </submittedName>
</protein>
<feature type="signal peptide" evidence="2">
    <location>
        <begin position="1"/>
        <end position="24"/>
    </location>
</feature>
<keyword evidence="4" id="KW-1185">Reference proteome</keyword>
<feature type="compositionally biased region" description="Gly residues" evidence="1">
    <location>
        <begin position="347"/>
        <end position="363"/>
    </location>
</feature>
<dbReference type="EMBL" id="CAJHNJ030000013">
    <property type="protein sequence ID" value="CAG9111973.1"/>
    <property type="molecule type" value="Genomic_DNA"/>
</dbReference>
<evidence type="ECO:0000256" key="2">
    <source>
        <dbReference type="SAM" id="SignalP"/>
    </source>
</evidence>
<feature type="chain" id="PRO_5035768113" evidence="2">
    <location>
        <begin position="25"/>
        <end position="380"/>
    </location>
</feature>
<keyword evidence="2" id="KW-0732">Signal</keyword>
<reference evidence="3" key="1">
    <citation type="submission" date="2020-11" db="EMBL/GenBank/DDBJ databases">
        <authorList>
            <person name="Whiteford S."/>
        </authorList>
    </citation>
    <scope>NUCLEOTIDE SEQUENCE</scope>
</reference>
<organism evidence="3 4">
    <name type="scientific">Plutella xylostella</name>
    <name type="common">Diamondback moth</name>
    <name type="synonym">Plutella maculipennis</name>
    <dbReference type="NCBI Taxonomy" id="51655"/>
    <lineage>
        <taxon>Eukaryota</taxon>
        <taxon>Metazoa</taxon>
        <taxon>Ecdysozoa</taxon>
        <taxon>Arthropoda</taxon>
        <taxon>Hexapoda</taxon>
        <taxon>Insecta</taxon>
        <taxon>Pterygota</taxon>
        <taxon>Neoptera</taxon>
        <taxon>Endopterygota</taxon>
        <taxon>Lepidoptera</taxon>
        <taxon>Glossata</taxon>
        <taxon>Ditrysia</taxon>
        <taxon>Yponomeutoidea</taxon>
        <taxon>Plutellidae</taxon>
        <taxon>Plutella</taxon>
    </lineage>
</organism>
<sequence>MAKFQYICTPLLLLIGFYIEVSISQPNSLVSQLYYQAVLNGRPLVVVPNNNIHNKLLREGLEKSNKNNYIAPLPTAKVGELSSTRQLKHLLKEVQMQRSHEELGPPKPNILMYNLGQDNINEHSAPYYRNWDVQATSNSKSESKTLTEIETALKILLRNPQFKKFTIVIVPNKKKSNDLFEQINEWEEYFANLLIKNPKLPWRPRPLRPPRVYRPRNKPLTKPLPIRIRPNLARPRLQHLTQLNQLQTLLRQQEHPVAAPPEQPVAAPSVIKSLLTLRNNLRCAKQDQCKDLCLGKYDGSQGKRCLHKCEEIHPCVEALRQGARDPCGDDGDGCATAEETDCEGDGCGDSGGDGGSGDGGGGGDPDDASTKAPRLRASLE</sequence>
<evidence type="ECO:0000313" key="4">
    <source>
        <dbReference type="Proteomes" id="UP000653454"/>
    </source>
</evidence>
<accession>A0A8S4E994</accession>
<proteinExistence type="predicted"/>
<dbReference type="AlphaFoldDB" id="A0A8S4E994"/>
<comment type="caution">
    <text evidence="3">The sequence shown here is derived from an EMBL/GenBank/DDBJ whole genome shotgun (WGS) entry which is preliminary data.</text>
</comment>
<gene>
    <name evidence="3" type="ORF">PLXY2_LOCUS4812</name>
</gene>
<name>A0A8S4E994_PLUXY</name>
<feature type="region of interest" description="Disordered" evidence="1">
    <location>
        <begin position="341"/>
        <end position="380"/>
    </location>
</feature>
<evidence type="ECO:0000256" key="1">
    <source>
        <dbReference type="SAM" id="MobiDB-lite"/>
    </source>
</evidence>
<dbReference type="Proteomes" id="UP000653454">
    <property type="component" value="Unassembled WGS sequence"/>
</dbReference>
<evidence type="ECO:0000313" key="3">
    <source>
        <dbReference type="EMBL" id="CAG9111973.1"/>
    </source>
</evidence>